<accession>A0ABR4RQC3</accession>
<evidence type="ECO:0000313" key="4">
    <source>
        <dbReference type="Proteomes" id="UP000027129"/>
    </source>
</evidence>
<dbReference type="Gene3D" id="3.30.460.10">
    <property type="entry name" value="Beta Polymerase, domain 2"/>
    <property type="match status" value="1"/>
</dbReference>
<name>A0ABR4RQC3_9LACO</name>
<comment type="pathway">
    <text evidence="1">Purine metabolism; ppGpp biosynthesis; ppGpp from GTP: step 1/2.</text>
</comment>
<organism evidence="3 4">
    <name type="scientific">Ligilactobacillus animalis</name>
    <dbReference type="NCBI Taxonomy" id="1605"/>
    <lineage>
        <taxon>Bacteria</taxon>
        <taxon>Bacillati</taxon>
        <taxon>Bacillota</taxon>
        <taxon>Bacilli</taxon>
        <taxon>Lactobacillales</taxon>
        <taxon>Lactobacillaceae</taxon>
        <taxon>Ligilactobacillus</taxon>
    </lineage>
</organism>
<dbReference type="SUPFAM" id="SSF81301">
    <property type="entry name" value="Nucleotidyltransferase"/>
    <property type="match status" value="1"/>
</dbReference>
<dbReference type="Proteomes" id="UP000027129">
    <property type="component" value="Unassembled WGS sequence"/>
</dbReference>
<proteinExistence type="predicted"/>
<comment type="caution">
    <text evidence="3">The sequence shown here is derived from an EMBL/GenBank/DDBJ whole genome shotgun (WGS) entry which is preliminary data.</text>
</comment>
<gene>
    <name evidence="3" type="ORF">Lani381_0628</name>
</gene>
<evidence type="ECO:0000313" key="3">
    <source>
        <dbReference type="EMBL" id="KDA46217.1"/>
    </source>
</evidence>
<dbReference type="RefSeq" id="WP_052006344.1">
    <property type="nucleotide sequence ID" value="NZ_CAUWFA010000004.1"/>
</dbReference>
<dbReference type="EMBL" id="JMHU01000006">
    <property type="protein sequence ID" value="KDA46217.1"/>
    <property type="molecule type" value="Genomic_DNA"/>
</dbReference>
<dbReference type="SMART" id="SM00954">
    <property type="entry name" value="RelA_SpoT"/>
    <property type="match status" value="1"/>
</dbReference>
<evidence type="ECO:0000259" key="2">
    <source>
        <dbReference type="SMART" id="SM00954"/>
    </source>
</evidence>
<keyword evidence="4" id="KW-1185">Reference proteome</keyword>
<reference evidence="3 4" key="1">
    <citation type="submission" date="2014-04" db="EMBL/GenBank/DDBJ databases">
        <title>Draft Genome Sequence of Lactobacillus animalis 381-IL-28.</title>
        <authorList>
            <person name="Sturino J.M."/>
            <person name="Rajendran M."/>
            <person name="Altermann E."/>
        </authorList>
    </citation>
    <scope>NUCLEOTIDE SEQUENCE [LARGE SCALE GENOMIC DNA]</scope>
    <source>
        <strain evidence="3 4">381-IL-28</strain>
    </source>
</reference>
<dbReference type="Pfam" id="PF04607">
    <property type="entry name" value="RelA_SpoT"/>
    <property type="match status" value="1"/>
</dbReference>
<dbReference type="InterPro" id="IPR007685">
    <property type="entry name" value="RelA_SpoT"/>
</dbReference>
<evidence type="ECO:0000256" key="1">
    <source>
        <dbReference type="ARBA" id="ARBA00004976"/>
    </source>
</evidence>
<sequence>MSDTLVVLSKLIDAISEEYLYFSQKFIQKVNMSKYNLRKLNIGNIMRDDYFLHELIPGYLKFSAILMEKIEYDFLDYLLDFDFSYRVKSQKTTYDKIRQYSYREKSLGGISVNKSLNDLVGFRIILADIEKNLDGIRDLLTLKCDDKKLFRFIDRDVGGYHAIHCYFKINNYSFPWELQIWDSANKADNFFAHEEHERKRMVESNASYDRFS</sequence>
<protein>
    <recommendedName>
        <fullName evidence="2">RelA/SpoT domain-containing protein</fullName>
    </recommendedName>
</protein>
<feature type="domain" description="RelA/SpoT" evidence="2">
    <location>
        <begin position="85"/>
        <end position="203"/>
    </location>
</feature>
<dbReference type="InterPro" id="IPR043519">
    <property type="entry name" value="NT_sf"/>
</dbReference>